<protein>
    <submittedName>
        <fullName evidence="1">Uncharacterized protein</fullName>
    </submittedName>
</protein>
<proteinExistence type="predicted"/>
<dbReference type="EMBL" id="JACIBS010000009">
    <property type="protein sequence ID" value="MBB3665945.1"/>
    <property type="molecule type" value="Genomic_DNA"/>
</dbReference>
<reference evidence="1 2" key="1">
    <citation type="submission" date="2020-08" db="EMBL/GenBank/DDBJ databases">
        <title>Sequencing the genomes of 1000 actinobacteria strains.</title>
        <authorList>
            <person name="Klenk H.-P."/>
        </authorList>
    </citation>
    <scope>NUCLEOTIDE SEQUENCE [LARGE SCALE GENOMIC DNA]</scope>
    <source>
        <strain evidence="1 2">DSM 45267</strain>
    </source>
</reference>
<comment type="caution">
    <text evidence="1">The sequence shown here is derived from an EMBL/GenBank/DDBJ whole genome shotgun (WGS) entry which is preliminary data.</text>
</comment>
<evidence type="ECO:0000313" key="1">
    <source>
        <dbReference type="EMBL" id="MBB3665945.1"/>
    </source>
</evidence>
<dbReference type="Proteomes" id="UP000564573">
    <property type="component" value="Unassembled WGS sequence"/>
</dbReference>
<dbReference type="AlphaFoldDB" id="A0A839Y214"/>
<dbReference type="RefSeq" id="WP_183787145.1">
    <property type="nucleotide sequence ID" value="NZ_JACIBS010000009.1"/>
</dbReference>
<sequence>MDHKIEGSVTVHLKWCDERGWYVSPLNLDGYPLTGTEVSGTACACSEFDCATQLDRAAETDYPRGHQLLTLLADAVAEQAYNASEYRTGARS</sequence>
<organism evidence="1 2">
    <name type="scientific">Prauserella sediminis</name>
    <dbReference type="NCBI Taxonomy" id="577680"/>
    <lineage>
        <taxon>Bacteria</taxon>
        <taxon>Bacillati</taxon>
        <taxon>Actinomycetota</taxon>
        <taxon>Actinomycetes</taxon>
        <taxon>Pseudonocardiales</taxon>
        <taxon>Pseudonocardiaceae</taxon>
        <taxon>Prauserella</taxon>
        <taxon>Prauserella salsuginis group</taxon>
    </lineage>
</organism>
<name>A0A839Y214_9PSEU</name>
<gene>
    <name evidence="1" type="ORF">FB384_004904</name>
</gene>
<accession>A0A839Y214</accession>
<keyword evidence="2" id="KW-1185">Reference proteome</keyword>
<evidence type="ECO:0000313" key="2">
    <source>
        <dbReference type="Proteomes" id="UP000564573"/>
    </source>
</evidence>